<keyword evidence="1" id="KW-0677">Repeat</keyword>
<dbReference type="InterPro" id="IPR050889">
    <property type="entry name" value="Dendritic_Spine_Reg/Scaffold"/>
</dbReference>
<gene>
    <name evidence="3" type="ORF">QBC40DRAFT_258338</name>
</gene>
<keyword evidence="4" id="KW-1185">Reference proteome</keyword>
<accession>A0AAN6XAP7</accession>
<reference evidence="3" key="1">
    <citation type="journal article" date="2023" name="Mol. Phylogenet. Evol.">
        <title>Genome-scale phylogeny and comparative genomics of the fungal order Sordariales.</title>
        <authorList>
            <person name="Hensen N."/>
            <person name="Bonometti L."/>
            <person name="Westerberg I."/>
            <person name="Brannstrom I.O."/>
            <person name="Guillou S."/>
            <person name="Cros-Aarteil S."/>
            <person name="Calhoun S."/>
            <person name="Haridas S."/>
            <person name="Kuo A."/>
            <person name="Mondo S."/>
            <person name="Pangilinan J."/>
            <person name="Riley R."/>
            <person name="LaButti K."/>
            <person name="Andreopoulos B."/>
            <person name="Lipzen A."/>
            <person name="Chen C."/>
            <person name="Yan M."/>
            <person name="Daum C."/>
            <person name="Ng V."/>
            <person name="Clum A."/>
            <person name="Steindorff A."/>
            <person name="Ohm R.A."/>
            <person name="Martin F."/>
            <person name="Silar P."/>
            <person name="Natvig D.O."/>
            <person name="Lalanne C."/>
            <person name="Gautier V."/>
            <person name="Ament-Velasquez S.L."/>
            <person name="Kruys A."/>
            <person name="Hutchinson M.I."/>
            <person name="Powell A.J."/>
            <person name="Barry K."/>
            <person name="Miller A.N."/>
            <person name="Grigoriev I.V."/>
            <person name="Debuchy R."/>
            <person name="Gladieux P."/>
            <person name="Hiltunen Thoren M."/>
            <person name="Johannesson H."/>
        </authorList>
    </citation>
    <scope>NUCLEOTIDE SEQUENCE</scope>
    <source>
        <strain evidence="3">CBS 315.58</strain>
    </source>
</reference>
<dbReference type="Gene3D" id="1.25.40.20">
    <property type="entry name" value="Ankyrin repeat-containing domain"/>
    <property type="match status" value="2"/>
</dbReference>
<name>A0AAN6XAP7_9PEZI</name>
<dbReference type="InterPro" id="IPR036770">
    <property type="entry name" value="Ankyrin_rpt-contain_sf"/>
</dbReference>
<dbReference type="AlphaFoldDB" id="A0AAN6XAP7"/>
<dbReference type="EMBL" id="MU863993">
    <property type="protein sequence ID" value="KAK4196111.1"/>
    <property type="molecule type" value="Genomic_DNA"/>
</dbReference>
<reference evidence="3" key="2">
    <citation type="submission" date="2023-05" db="EMBL/GenBank/DDBJ databases">
        <authorList>
            <consortium name="Lawrence Berkeley National Laboratory"/>
            <person name="Steindorff A."/>
            <person name="Hensen N."/>
            <person name="Bonometti L."/>
            <person name="Westerberg I."/>
            <person name="Brannstrom I.O."/>
            <person name="Guillou S."/>
            <person name="Cros-Aarteil S."/>
            <person name="Calhoun S."/>
            <person name="Haridas S."/>
            <person name="Kuo A."/>
            <person name="Mondo S."/>
            <person name="Pangilinan J."/>
            <person name="Riley R."/>
            <person name="Labutti K."/>
            <person name="Andreopoulos B."/>
            <person name="Lipzen A."/>
            <person name="Chen C."/>
            <person name="Yanf M."/>
            <person name="Daum C."/>
            <person name="Ng V."/>
            <person name="Clum A."/>
            <person name="Ohm R."/>
            <person name="Martin F."/>
            <person name="Silar P."/>
            <person name="Natvig D."/>
            <person name="Lalanne C."/>
            <person name="Gautier V."/>
            <person name="Ament-Velasquez S.L."/>
            <person name="Kruys A."/>
            <person name="Hutchinson M.I."/>
            <person name="Powell A.J."/>
            <person name="Barry K."/>
            <person name="Miller A.N."/>
            <person name="Grigoriev I.V."/>
            <person name="Debuchy R."/>
            <person name="Gladieux P."/>
            <person name="Thoren M.H."/>
            <person name="Johannesson H."/>
        </authorList>
    </citation>
    <scope>NUCLEOTIDE SEQUENCE</scope>
    <source>
        <strain evidence="3">CBS 315.58</strain>
    </source>
</reference>
<dbReference type="SUPFAM" id="SSF48403">
    <property type="entry name" value="Ankyrin repeat"/>
    <property type="match status" value="2"/>
</dbReference>
<dbReference type="Proteomes" id="UP001303160">
    <property type="component" value="Unassembled WGS sequence"/>
</dbReference>
<evidence type="ECO:0000256" key="2">
    <source>
        <dbReference type="ARBA" id="ARBA00023043"/>
    </source>
</evidence>
<comment type="caution">
    <text evidence="3">The sequence shown here is derived from an EMBL/GenBank/DDBJ whole genome shotgun (WGS) entry which is preliminary data.</text>
</comment>
<dbReference type="PANTHER" id="PTHR24166">
    <property type="entry name" value="ROLLING PEBBLES, ISOFORM B"/>
    <property type="match status" value="1"/>
</dbReference>
<keyword evidence="2" id="KW-0040">ANK repeat</keyword>
<organism evidence="3 4">
    <name type="scientific">Triangularia verruculosa</name>
    <dbReference type="NCBI Taxonomy" id="2587418"/>
    <lineage>
        <taxon>Eukaryota</taxon>
        <taxon>Fungi</taxon>
        <taxon>Dikarya</taxon>
        <taxon>Ascomycota</taxon>
        <taxon>Pezizomycotina</taxon>
        <taxon>Sordariomycetes</taxon>
        <taxon>Sordariomycetidae</taxon>
        <taxon>Sordariales</taxon>
        <taxon>Podosporaceae</taxon>
        <taxon>Triangularia</taxon>
    </lineage>
</organism>
<evidence type="ECO:0000313" key="3">
    <source>
        <dbReference type="EMBL" id="KAK4196111.1"/>
    </source>
</evidence>
<sequence>MVSFPKDADSQGLSAMWHAYLNGHWAMVDALLAEGASVDDDLSQGLTPLVHASLFQRGEHLIELIKRGANVETAFISKPANSIFKLHRAGYAAVKNPYHGLRPIDICIVMSAQGQCINESRLSRKRNYLNAVVWQPPRDELFQLTRRRNKTRDVVWRPLGKVAAEGEANYQAAELNRRKMVQALINAGASLEGSPASLSKTPPLVAAAAEHLSEIVGDLLKHGAPVNASDVKGVTAIVAAFGYEHCVCPFHTPSASTADDAQVDPDCRELKPCVELLLEHGAMLGLRQGDSALLRLTLQSRYRKQYLKTSREWTVAPNDKKTLARLLLEKGADPNRLANTESPPPFELVDIDPRGTWLVQDGSKASSPTVLNWPWSPVQHAFLQRDQELCQAFMAEKCPSAEIAKWIFQVSFMPLHYQYSLKLLSPAFDVFAIMPAHMVTGVLQDPACLAWMLANARGLLYDACLRVPPNIQNILATRNHAIAKTLQLKASLFKAKIDAQRWHTRYGNKSLMIGVVCLEEAILIGVPDIVRKLVRLSRSWIRPEGLRLAIFMADNDSKTSLSILKALLRRYRGSFHLDEVETNQDFASDLGLRRHLRCTHFRHAKSFGFDTIIDMVGAETGLPCRNPLLYAICLGNPRVVDLMMAAYENGGAPRPAFDRFYLREACIRLDHAVLGSLLKCASIRAVCELKTGQSPLMFLITTVETLCHGLFTTEQGVNVARSIGYCVAGTVYDMSSDVGMTDVGMPKRFAQIQLWRACIREFELAGVDFKNVTDQGTGKSAYDYIQEYQNYKGNDRFLSEVANALLHK</sequence>
<evidence type="ECO:0000256" key="1">
    <source>
        <dbReference type="ARBA" id="ARBA00022737"/>
    </source>
</evidence>
<dbReference type="PANTHER" id="PTHR24166:SF48">
    <property type="entry name" value="PROTEIN VAPYRIN"/>
    <property type="match status" value="1"/>
</dbReference>
<proteinExistence type="predicted"/>
<protein>
    <submittedName>
        <fullName evidence="3">Uncharacterized protein</fullName>
    </submittedName>
</protein>
<evidence type="ECO:0000313" key="4">
    <source>
        <dbReference type="Proteomes" id="UP001303160"/>
    </source>
</evidence>
<dbReference type="InterPro" id="IPR002110">
    <property type="entry name" value="Ankyrin_rpt"/>
</dbReference>
<dbReference type="SMART" id="SM00248">
    <property type="entry name" value="ANK"/>
    <property type="match status" value="5"/>
</dbReference>